<protein>
    <recommendedName>
        <fullName evidence="1">Rhamnogalacturonan lyase family 11 C-terminal domain-containing protein</fullName>
    </recommendedName>
</protein>
<proteinExistence type="predicted"/>
<dbReference type="InterPro" id="IPR049366">
    <property type="entry name" value="RGL11_C"/>
</dbReference>
<dbReference type="KEGG" id="plyc:GXP70_16295"/>
<evidence type="ECO:0000313" key="3">
    <source>
        <dbReference type="Proteomes" id="UP000476064"/>
    </source>
</evidence>
<accession>A0A6C0FZ55</accession>
<dbReference type="EMBL" id="CP048209">
    <property type="protein sequence ID" value="QHT61362.1"/>
    <property type="molecule type" value="Genomic_DNA"/>
</dbReference>
<evidence type="ECO:0000259" key="1">
    <source>
        <dbReference type="Pfam" id="PF21348"/>
    </source>
</evidence>
<name>A0A6C0FZ55_9BACL</name>
<evidence type="ECO:0000313" key="2">
    <source>
        <dbReference type="EMBL" id="QHT61362.1"/>
    </source>
</evidence>
<dbReference type="InterPro" id="IPR028994">
    <property type="entry name" value="Integrin_alpha_N"/>
</dbReference>
<reference evidence="2 3" key="1">
    <citation type="submission" date="2020-01" db="EMBL/GenBank/DDBJ databases">
        <title>Paenibacillus sp. nov., isolated from tomato rhizosphere.</title>
        <authorList>
            <person name="Weon H.-Y."/>
            <person name="Lee S.A."/>
        </authorList>
    </citation>
    <scope>NUCLEOTIDE SEQUENCE [LARGE SCALE GENOMIC DNA]</scope>
    <source>
        <strain evidence="2 3">12200R-189</strain>
    </source>
</reference>
<dbReference type="InterPro" id="IPR034641">
    <property type="entry name" value="RGL11"/>
</dbReference>
<dbReference type="AlphaFoldDB" id="A0A6C0FZ55"/>
<sequence>MSTIRIVDEQFKSLPLGYLPTDITAIGEYHYYRPGDTGIWYEPNKDTSWTGRKCWMIKEREGIRELEQGMYVEACTTIPMLVTGEREWRNYELGATVWPLRAAGSDCGIGFRYMDSRHFYWFCLSGGTEAVVYKKEEEDLIVLARASFAYDSDHAYRLGAHVQDQTLTCSIDGRQVLTVVDGSYDYGNVAIAALTEARFSNVTVDMTQPELQDVSARIQAKQDRLLAKRSHYPAPKLWRTLDLHDFGAARSIRYGDLTGDGIKDLLFIQNMESLNSCDECMISCITAVDLDGRVLWQIGEPDPRNGMLTADVPVQIYDIDGDGFNEVIYCKDFKLIIADGRTGKTKASMPTPCKIPHDRFVIYQNVTFDRIVVDSIRICNFSGSARPSDLLIKDRYNNLWAYDNQFNLLWQQYVNAGHFPYSYDMNGDGKDELVAGHTLLSSEGERLWELPGMHCHVDEIVIGRFDPDKDELLIAMSSGEDGFVLADQNGSVLVQDMLGHAQRVSVANYRPELPGLEYCVTTFWRNTGIIALYDCKGNRLWSGETGANGNVITPVNWTGDGKELILYSANARYGGLHDGYGDQVVALPDDGHPDLTCDAVDLCGDEREELLVWDTRRMYIYTQADSPKDVRYVPDKYEAHNYSNYRGEYSFPRWKDRG</sequence>
<dbReference type="PANTHER" id="PTHR43118">
    <property type="entry name" value="RHAMNOGALACTURONAN LYASE (EUROFUNG)"/>
    <property type="match status" value="1"/>
</dbReference>
<keyword evidence="3" id="KW-1185">Reference proteome</keyword>
<dbReference type="PANTHER" id="PTHR43118:SF1">
    <property type="entry name" value="RHAMNOGALACTURONAN LYASE (EUROFUNG)"/>
    <property type="match status" value="1"/>
</dbReference>
<feature type="domain" description="Rhamnogalacturonan lyase family 11 C-terminal" evidence="1">
    <location>
        <begin position="395"/>
        <end position="625"/>
    </location>
</feature>
<dbReference type="Pfam" id="PF21348">
    <property type="entry name" value="RGL11_C"/>
    <property type="match status" value="1"/>
</dbReference>
<gene>
    <name evidence="2" type="ORF">GXP70_16295</name>
</gene>
<dbReference type="Gene3D" id="2.60.120.560">
    <property type="entry name" value="Exo-inulinase, domain 1"/>
    <property type="match status" value="1"/>
</dbReference>
<dbReference type="RefSeq" id="WP_162357801.1">
    <property type="nucleotide sequence ID" value="NZ_CP048209.1"/>
</dbReference>
<organism evidence="2 3">
    <name type="scientific">Paenibacillus lycopersici</name>
    <dbReference type="NCBI Taxonomy" id="2704462"/>
    <lineage>
        <taxon>Bacteria</taxon>
        <taxon>Bacillati</taxon>
        <taxon>Bacillota</taxon>
        <taxon>Bacilli</taxon>
        <taxon>Bacillales</taxon>
        <taxon>Paenibacillaceae</taxon>
        <taxon>Paenibacillus</taxon>
    </lineage>
</organism>
<dbReference type="Proteomes" id="UP000476064">
    <property type="component" value="Chromosome"/>
</dbReference>
<dbReference type="SUPFAM" id="SSF69318">
    <property type="entry name" value="Integrin alpha N-terminal domain"/>
    <property type="match status" value="1"/>
</dbReference>